<comment type="caution">
    <text evidence="1">The sequence shown here is derived from an EMBL/GenBank/DDBJ whole genome shotgun (WGS) entry which is preliminary data.</text>
</comment>
<dbReference type="RefSeq" id="WP_138406025.1">
    <property type="nucleotide sequence ID" value="NZ_CP031275.1"/>
</dbReference>
<gene>
    <name evidence="1" type="ORF">FEZ53_08945</name>
</gene>
<proteinExistence type="predicted"/>
<organism evidence="1 2">
    <name type="scientific">Staphylococcus xylosus</name>
    <dbReference type="NCBI Taxonomy" id="1288"/>
    <lineage>
        <taxon>Bacteria</taxon>
        <taxon>Bacillati</taxon>
        <taxon>Bacillota</taxon>
        <taxon>Bacilli</taxon>
        <taxon>Bacillales</taxon>
        <taxon>Staphylococcaceae</taxon>
        <taxon>Staphylococcus</taxon>
    </lineage>
</organism>
<name>A0A5R9B395_STAXY</name>
<dbReference type="OrthoDB" id="2414350at2"/>
<reference evidence="1 2" key="1">
    <citation type="submission" date="2019-05" db="EMBL/GenBank/DDBJ databases">
        <title>The metagenome of a microbial culture collection derived from dairy environment covers the genomic content of the human microbiome.</title>
        <authorList>
            <person name="Roder T."/>
            <person name="Wuthrich D."/>
            <person name="Sattari Z."/>
            <person name="Von Ah U."/>
            <person name="Bar C."/>
            <person name="Ronchi F."/>
            <person name="Macpherson A.J."/>
            <person name="Ganal-Vonarburg S.C."/>
            <person name="Bruggmann R."/>
            <person name="Vergeres G."/>
        </authorList>
    </citation>
    <scope>NUCLEOTIDE SEQUENCE [LARGE SCALE GENOMIC DNA]</scope>
    <source>
        <strain evidence="1 2">FAM 20833</strain>
    </source>
</reference>
<dbReference type="Pfam" id="PF09683">
    <property type="entry name" value="Lactococcin_972"/>
    <property type="match status" value="1"/>
</dbReference>
<dbReference type="NCBIfam" id="TIGR01653">
    <property type="entry name" value="lactococcin_972"/>
    <property type="match status" value="1"/>
</dbReference>
<dbReference type="AlphaFoldDB" id="A0A5R9B395"/>
<protein>
    <submittedName>
        <fullName evidence="1">Lactococcin 972 family bacteriocin</fullName>
    </submittedName>
</protein>
<sequence length="93" mass="10135">MKKTIISILFTDIVVFGSGTVAKAVTIYAEGGLWNYGVGSSYVWSYYNHNSKAHGSTAIGKYASYSGKTRAGVQARASAPKAYWGNQSYYKVY</sequence>
<dbReference type="InterPro" id="IPR006540">
    <property type="entry name" value="Lactococcin_972"/>
</dbReference>
<dbReference type="Proteomes" id="UP000307747">
    <property type="component" value="Unassembled WGS sequence"/>
</dbReference>
<accession>A0A5R9B395</accession>
<evidence type="ECO:0000313" key="1">
    <source>
        <dbReference type="EMBL" id="TLP89587.1"/>
    </source>
</evidence>
<evidence type="ECO:0000313" key="2">
    <source>
        <dbReference type="Proteomes" id="UP000307747"/>
    </source>
</evidence>
<dbReference type="EMBL" id="VBTJ01000002">
    <property type="protein sequence ID" value="TLP89587.1"/>
    <property type="molecule type" value="Genomic_DNA"/>
</dbReference>
<dbReference type="Gene3D" id="2.60.40.2850">
    <property type="match status" value="1"/>
</dbReference>